<keyword evidence="3" id="KW-1185">Reference proteome</keyword>
<reference evidence="2 3" key="1">
    <citation type="submission" date="2024-12" db="EMBL/GenBank/DDBJ databases">
        <title>The unique morphological basis and parallel evolutionary history of personate flowers in Penstemon.</title>
        <authorList>
            <person name="Depatie T.H."/>
            <person name="Wessinger C.A."/>
        </authorList>
    </citation>
    <scope>NUCLEOTIDE SEQUENCE [LARGE SCALE GENOMIC DNA]</scope>
    <source>
        <strain evidence="2">WTNN_2</strain>
        <tissue evidence="2">Leaf</tissue>
    </source>
</reference>
<proteinExistence type="predicted"/>
<name>A0ABD3S445_9LAMI</name>
<feature type="region of interest" description="Disordered" evidence="1">
    <location>
        <begin position="1"/>
        <end position="39"/>
    </location>
</feature>
<dbReference type="EMBL" id="JBJXBP010000007">
    <property type="protein sequence ID" value="KAL3819256.1"/>
    <property type="molecule type" value="Genomic_DNA"/>
</dbReference>
<protein>
    <submittedName>
        <fullName evidence="2">Uncharacterized protein</fullName>
    </submittedName>
</protein>
<evidence type="ECO:0000313" key="2">
    <source>
        <dbReference type="EMBL" id="KAL3819256.1"/>
    </source>
</evidence>
<accession>A0ABD3S445</accession>
<dbReference type="AlphaFoldDB" id="A0ABD3S445"/>
<feature type="compositionally biased region" description="Basic and acidic residues" evidence="1">
    <location>
        <begin position="22"/>
        <end position="35"/>
    </location>
</feature>
<dbReference type="Proteomes" id="UP001634393">
    <property type="component" value="Unassembled WGS sequence"/>
</dbReference>
<evidence type="ECO:0000313" key="3">
    <source>
        <dbReference type="Proteomes" id="UP001634393"/>
    </source>
</evidence>
<evidence type="ECO:0000256" key="1">
    <source>
        <dbReference type="SAM" id="MobiDB-lite"/>
    </source>
</evidence>
<organism evidence="2 3">
    <name type="scientific">Penstemon smallii</name>
    <dbReference type="NCBI Taxonomy" id="265156"/>
    <lineage>
        <taxon>Eukaryota</taxon>
        <taxon>Viridiplantae</taxon>
        <taxon>Streptophyta</taxon>
        <taxon>Embryophyta</taxon>
        <taxon>Tracheophyta</taxon>
        <taxon>Spermatophyta</taxon>
        <taxon>Magnoliopsida</taxon>
        <taxon>eudicotyledons</taxon>
        <taxon>Gunneridae</taxon>
        <taxon>Pentapetalae</taxon>
        <taxon>asterids</taxon>
        <taxon>lamiids</taxon>
        <taxon>Lamiales</taxon>
        <taxon>Plantaginaceae</taxon>
        <taxon>Cheloneae</taxon>
        <taxon>Penstemon</taxon>
    </lineage>
</organism>
<gene>
    <name evidence="2" type="ORF">ACJIZ3_005161</name>
</gene>
<sequence>MSITATDTPKDPTFPKRMQKTPPKDPSSRPREEICQSKTGCNNSRSMKIHIKSVIEILCNYVVYGKFYTKTITISQCQDPSSIYEVASIISCVAPPPRFPQPPASPLAVPTTREENNELIQNWVDTKVARENPVKKRTKRNDIGELATEEQYTAGAVIKVRLAEARRGPNKSQADPMATRANTAPATAAIPALPISVDVRLRLSRIIGNRGGAANVETKHAKKEIQER</sequence>
<comment type="caution">
    <text evidence="2">The sequence shown here is derived from an EMBL/GenBank/DDBJ whole genome shotgun (WGS) entry which is preliminary data.</text>
</comment>